<comment type="caution">
    <text evidence="3">The sequence shown here is derived from an EMBL/GenBank/DDBJ whole genome shotgun (WGS) entry which is preliminary data.</text>
</comment>
<dbReference type="GO" id="GO:0005524">
    <property type="term" value="F:ATP binding"/>
    <property type="evidence" value="ECO:0007669"/>
    <property type="project" value="UniProtKB-UniRule"/>
</dbReference>
<dbReference type="Gene3D" id="3.30.470.20">
    <property type="entry name" value="ATP-grasp fold, B domain"/>
    <property type="match status" value="1"/>
</dbReference>
<dbReference type="PATRIC" id="fig|1678637.3.peg.4612"/>
<sequence length="255" mass="26894">MKEARSEFHAGRHYVRDERELGPLCAGAVFPLLVQEAVTGEEFAAEFLSGPGSTVAWPVASLGRLDERCAPGRRVRVAPAAPPAGARRELEAVVRDLERAFAPRGPWQMDFAVTDAGRLRVIELNGRFGGVSNMSWACTGLDPHAAHARAVLGRHPGPAPAAHRVALELPVPGEAVPPPPPPGTELLLFPGSPANPGPRVGGFHRCVLGVPPGREEAARDWLAALPPGTLPGPWQEAAARLARGTAALRITPGGW</sequence>
<keyword evidence="4" id="KW-1185">Reference proteome</keyword>
<gene>
    <name evidence="3" type="ORF">AC230_21500</name>
</gene>
<dbReference type="GO" id="GO:0046872">
    <property type="term" value="F:metal ion binding"/>
    <property type="evidence" value="ECO:0007669"/>
    <property type="project" value="InterPro"/>
</dbReference>
<dbReference type="PROSITE" id="PS50975">
    <property type="entry name" value="ATP_GRASP"/>
    <property type="match status" value="1"/>
</dbReference>
<accession>A0A0K9XD04</accession>
<evidence type="ECO:0000256" key="1">
    <source>
        <dbReference type="PROSITE-ProRule" id="PRU00409"/>
    </source>
</evidence>
<protein>
    <recommendedName>
        <fullName evidence="2">ATP-grasp domain-containing protein</fullName>
    </recommendedName>
</protein>
<reference evidence="4" key="1">
    <citation type="submission" date="2015-07" db="EMBL/GenBank/DDBJ databases">
        <title>Draft genome sequence of Streptomyces sp. CMAA 1322, a bacterium isolated from Caatinga biome, from dry forest semiarid of Brazil.</title>
        <authorList>
            <person name="Santos S.N."/>
            <person name="Gacesa R."/>
            <person name="Taketani R.G."/>
            <person name="Long P.F."/>
            <person name="Melo I.S."/>
        </authorList>
    </citation>
    <scope>NUCLEOTIDE SEQUENCE [LARGE SCALE GENOMIC DNA]</scope>
    <source>
        <strain evidence="4">CMAA 1322</strain>
    </source>
</reference>
<dbReference type="InterPro" id="IPR011761">
    <property type="entry name" value="ATP-grasp"/>
</dbReference>
<dbReference type="SUPFAM" id="SSF56059">
    <property type="entry name" value="Glutathione synthetase ATP-binding domain-like"/>
    <property type="match status" value="1"/>
</dbReference>
<proteinExistence type="predicted"/>
<keyword evidence="1" id="KW-0547">Nucleotide-binding</keyword>
<name>A0A0K9XD04_9ACTN</name>
<evidence type="ECO:0000313" key="3">
    <source>
        <dbReference type="EMBL" id="KNB50532.1"/>
    </source>
</evidence>
<dbReference type="EMBL" id="LFXA01000014">
    <property type="protein sequence ID" value="KNB50532.1"/>
    <property type="molecule type" value="Genomic_DNA"/>
</dbReference>
<dbReference type="STRING" id="1678637.AC230_21500"/>
<dbReference type="AlphaFoldDB" id="A0A0K9XD04"/>
<evidence type="ECO:0000313" key="4">
    <source>
        <dbReference type="Proteomes" id="UP000037288"/>
    </source>
</evidence>
<feature type="domain" description="ATP-grasp" evidence="2">
    <location>
        <begin position="88"/>
        <end position="152"/>
    </location>
</feature>
<keyword evidence="1" id="KW-0067">ATP-binding</keyword>
<evidence type="ECO:0000259" key="2">
    <source>
        <dbReference type="PROSITE" id="PS50975"/>
    </source>
</evidence>
<dbReference type="Proteomes" id="UP000037288">
    <property type="component" value="Unassembled WGS sequence"/>
</dbReference>
<organism evidence="3 4">
    <name type="scientific">Streptomyces caatingaensis</name>
    <dbReference type="NCBI Taxonomy" id="1678637"/>
    <lineage>
        <taxon>Bacteria</taxon>
        <taxon>Bacillati</taxon>
        <taxon>Actinomycetota</taxon>
        <taxon>Actinomycetes</taxon>
        <taxon>Kitasatosporales</taxon>
        <taxon>Streptomycetaceae</taxon>
        <taxon>Streptomyces</taxon>
    </lineage>
</organism>